<comment type="caution">
    <text evidence="2">The sequence shown here is derived from an EMBL/GenBank/DDBJ whole genome shotgun (WGS) entry which is preliminary data.</text>
</comment>
<dbReference type="GeneID" id="81622082"/>
<keyword evidence="3" id="KW-1185">Reference proteome</keyword>
<evidence type="ECO:0000313" key="2">
    <source>
        <dbReference type="EMBL" id="KAJ5493484.1"/>
    </source>
</evidence>
<dbReference type="EMBL" id="JAPWDQ010000002">
    <property type="protein sequence ID" value="KAJ5493484.1"/>
    <property type="molecule type" value="Genomic_DNA"/>
</dbReference>
<dbReference type="AlphaFoldDB" id="A0A9W9XIF0"/>
<sequence>MPFEADELDSAQSKRPISDYTNSEMKSADPDETVFKHAPAKMRQTRRHWVGVRKRVDTINRLAAGLMAGVQVLICGD</sequence>
<feature type="compositionally biased region" description="Polar residues" evidence="1">
    <location>
        <begin position="10"/>
        <end position="25"/>
    </location>
</feature>
<evidence type="ECO:0000313" key="3">
    <source>
        <dbReference type="Proteomes" id="UP001148312"/>
    </source>
</evidence>
<name>A0A9W9XIF0_9EURO</name>
<reference evidence="2" key="1">
    <citation type="submission" date="2022-12" db="EMBL/GenBank/DDBJ databases">
        <authorList>
            <person name="Petersen C."/>
        </authorList>
    </citation>
    <scope>NUCLEOTIDE SEQUENCE</scope>
    <source>
        <strain evidence="2">IBT 30728</strain>
    </source>
</reference>
<reference evidence="2" key="2">
    <citation type="journal article" date="2023" name="IMA Fungus">
        <title>Comparative genomic study of the Penicillium genus elucidates a diverse pangenome and 15 lateral gene transfer events.</title>
        <authorList>
            <person name="Petersen C."/>
            <person name="Sorensen T."/>
            <person name="Nielsen M.R."/>
            <person name="Sondergaard T.E."/>
            <person name="Sorensen J.L."/>
            <person name="Fitzpatrick D.A."/>
            <person name="Frisvad J.C."/>
            <person name="Nielsen K.L."/>
        </authorList>
    </citation>
    <scope>NUCLEOTIDE SEQUENCE</scope>
    <source>
        <strain evidence="2">IBT 30728</strain>
    </source>
</reference>
<proteinExistence type="predicted"/>
<gene>
    <name evidence="2" type="ORF">N7539_002230</name>
</gene>
<dbReference type="Proteomes" id="UP001148312">
    <property type="component" value="Unassembled WGS sequence"/>
</dbReference>
<evidence type="ECO:0000256" key="1">
    <source>
        <dbReference type="SAM" id="MobiDB-lite"/>
    </source>
</evidence>
<protein>
    <submittedName>
        <fullName evidence="2">Uncharacterized protein</fullName>
    </submittedName>
</protein>
<dbReference type="RefSeq" id="XP_056793864.1">
    <property type="nucleotide sequence ID" value="XM_056931833.1"/>
</dbReference>
<organism evidence="2 3">
    <name type="scientific">Penicillium diatomitis</name>
    <dbReference type="NCBI Taxonomy" id="2819901"/>
    <lineage>
        <taxon>Eukaryota</taxon>
        <taxon>Fungi</taxon>
        <taxon>Dikarya</taxon>
        <taxon>Ascomycota</taxon>
        <taxon>Pezizomycotina</taxon>
        <taxon>Eurotiomycetes</taxon>
        <taxon>Eurotiomycetidae</taxon>
        <taxon>Eurotiales</taxon>
        <taxon>Aspergillaceae</taxon>
        <taxon>Penicillium</taxon>
    </lineage>
</organism>
<feature type="region of interest" description="Disordered" evidence="1">
    <location>
        <begin position="1"/>
        <end position="32"/>
    </location>
</feature>
<accession>A0A9W9XIF0</accession>